<dbReference type="STRING" id="44251.PDUR_20845"/>
<dbReference type="RefSeq" id="WP_042207886.1">
    <property type="nucleotide sequence ID" value="NZ_CP009288.1"/>
</dbReference>
<dbReference type="InterPro" id="IPR025470">
    <property type="entry name" value="DUF4321"/>
</dbReference>
<feature type="transmembrane region" description="Helical" evidence="1">
    <location>
        <begin position="59"/>
        <end position="78"/>
    </location>
</feature>
<gene>
    <name evidence="2" type="ORF">PDUR_20845</name>
</gene>
<dbReference type="Pfam" id="PF14209">
    <property type="entry name" value="DUF4321"/>
    <property type="match status" value="1"/>
</dbReference>
<reference evidence="2 3" key="1">
    <citation type="submission" date="2014-08" db="EMBL/GenBank/DDBJ databases">
        <title>Comparative genomics of the Paenibacillus odorifer group.</title>
        <authorList>
            <person name="den Bakker H.C."/>
            <person name="Tsai Y.-C."/>
            <person name="Martin N."/>
            <person name="Korlach J."/>
            <person name="Wiedmann M."/>
        </authorList>
    </citation>
    <scope>NUCLEOTIDE SEQUENCE [LARGE SCALE GENOMIC DNA]</scope>
    <source>
        <strain evidence="2 3">DSM 1735</strain>
    </source>
</reference>
<organism evidence="2 3">
    <name type="scientific">Paenibacillus durus</name>
    <name type="common">Paenibacillus azotofixans</name>
    <dbReference type="NCBI Taxonomy" id="44251"/>
    <lineage>
        <taxon>Bacteria</taxon>
        <taxon>Bacillati</taxon>
        <taxon>Bacillota</taxon>
        <taxon>Bacilli</taxon>
        <taxon>Bacillales</taxon>
        <taxon>Paenibacillaceae</taxon>
        <taxon>Paenibacillus</taxon>
    </lineage>
</organism>
<dbReference type="OrthoDB" id="2974387at2"/>
<keyword evidence="1" id="KW-0812">Transmembrane</keyword>
<dbReference type="KEGG" id="pdu:PDUR_20845"/>
<keyword evidence="1" id="KW-1133">Transmembrane helix</keyword>
<sequence length="81" mass="9259">MKKRNIGMLLLYLILGWLVGAWAAKLLQPVKALSFLTKSTLIKWSPQADLDIISYDVTIQLKLCMLSLIGIIIAVWLYRRN</sequence>
<proteinExistence type="predicted"/>
<dbReference type="AlphaFoldDB" id="A0A089HSM4"/>
<protein>
    <submittedName>
        <fullName evidence="2">Membrane protein</fullName>
    </submittedName>
</protein>
<evidence type="ECO:0000256" key="1">
    <source>
        <dbReference type="SAM" id="Phobius"/>
    </source>
</evidence>
<dbReference type="eggNOG" id="ENOG503317J">
    <property type="taxonomic scope" value="Bacteria"/>
</dbReference>
<evidence type="ECO:0000313" key="3">
    <source>
        <dbReference type="Proteomes" id="UP000029409"/>
    </source>
</evidence>
<dbReference type="Proteomes" id="UP000029409">
    <property type="component" value="Chromosome"/>
</dbReference>
<accession>A0A089HSM4</accession>
<evidence type="ECO:0000313" key="2">
    <source>
        <dbReference type="EMBL" id="AIQ14087.1"/>
    </source>
</evidence>
<keyword evidence="1" id="KW-0472">Membrane</keyword>
<keyword evidence="3" id="KW-1185">Reference proteome</keyword>
<dbReference type="EMBL" id="CP009288">
    <property type="protein sequence ID" value="AIQ14087.1"/>
    <property type="molecule type" value="Genomic_DNA"/>
</dbReference>
<name>A0A089HSM4_PAEDU</name>